<sequence length="37" mass="4260">MQTTAYCSRAVSRTCASTDQYRFTIMELHAVTRLFSL</sequence>
<reference evidence="1" key="1">
    <citation type="submission" date="2014-09" db="EMBL/GenBank/DDBJ databases">
        <authorList>
            <person name="Magalhaes I.L.F."/>
            <person name="Oliveira U."/>
            <person name="Santos F.R."/>
            <person name="Vidigal T.H.D.A."/>
            <person name="Brescovit A.D."/>
            <person name="Santos A.J."/>
        </authorList>
    </citation>
    <scope>NUCLEOTIDE SEQUENCE</scope>
    <source>
        <tissue evidence="1">Shoot tissue taken approximately 20 cm above the soil surface</tissue>
    </source>
</reference>
<proteinExistence type="predicted"/>
<accession>A0A0A9CEK0</accession>
<dbReference type="AlphaFoldDB" id="A0A0A9CEK0"/>
<reference evidence="1" key="2">
    <citation type="journal article" date="2015" name="Data Brief">
        <title>Shoot transcriptome of the giant reed, Arundo donax.</title>
        <authorList>
            <person name="Barrero R.A."/>
            <person name="Guerrero F.D."/>
            <person name="Moolhuijzen P."/>
            <person name="Goolsby J.A."/>
            <person name="Tidwell J."/>
            <person name="Bellgard S.E."/>
            <person name="Bellgard M.I."/>
        </authorList>
    </citation>
    <scope>NUCLEOTIDE SEQUENCE</scope>
    <source>
        <tissue evidence="1">Shoot tissue taken approximately 20 cm above the soil surface</tissue>
    </source>
</reference>
<evidence type="ECO:0000313" key="1">
    <source>
        <dbReference type="EMBL" id="JAD72888.1"/>
    </source>
</evidence>
<dbReference type="EMBL" id="GBRH01225007">
    <property type="protein sequence ID" value="JAD72888.1"/>
    <property type="molecule type" value="Transcribed_RNA"/>
</dbReference>
<protein>
    <submittedName>
        <fullName evidence="1">Uncharacterized protein</fullName>
    </submittedName>
</protein>
<organism evidence="1">
    <name type="scientific">Arundo donax</name>
    <name type="common">Giant reed</name>
    <name type="synonym">Donax arundinaceus</name>
    <dbReference type="NCBI Taxonomy" id="35708"/>
    <lineage>
        <taxon>Eukaryota</taxon>
        <taxon>Viridiplantae</taxon>
        <taxon>Streptophyta</taxon>
        <taxon>Embryophyta</taxon>
        <taxon>Tracheophyta</taxon>
        <taxon>Spermatophyta</taxon>
        <taxon>Magnoliopsida</taxon>
        <taxon>Liliopsida</taxon>
        <taxon>Poales</taxon>
        <taxon>Poaceae</taxon>
        <taxon>PACMAD clade</taxon>
        <taxon>Arundinoideae</taxon>
        <taxon>Arundineae</taxon>
        <taxon>Arundo</taxon>
    </lineage>
</organism>
<name>A0A0A9CEK0_ARUDO</name>